<evidence type="ECO:0000256" key="3">
    <source>
        <dbReference type="ARBA" id="ARBA00022630"/>
    </source>
</evidence>
<evidence type="ECO:0000256" key="6">
    <source>
        <dbReference type="SAM" id="MobiDB-lite"/>
    </source>
</evidence>
<evidence type="ECO:0000259" key="7">
    <source>
        <dbReference type="Pfam" id="PF00441"/>
    </source>
</evidence>
<dbReference type="Pfam" id="PF00441">
    <property type="entry name" value="Acyl-CoA_dh_1"/>
    <property type="match status" value="1"/>
</dbReference>
<evidence type="ECO:0000256" key="4">
    <source>
        <dbReference type="ARBA" id="ARBA00022827"/>
    </source>
</evidence>
<dbReference type="SUPFAM" id="SSF56645">
    <property type="entry name" value="Acyl-CoA dehydrogenase NM domain-like"/>
    <property type="match status" value="2"/>
</dbReference>
<keyword evidence="5 9" id="KW-0560">Oxidoreductase</keyword>
<dbReference type="PANTHER" id="PTHR43884">
    <property type="entry name" value="ACYL-COA DEHYDROGENASE"/>
    <property type="match status" value="1"/>
</dbReference>
<dbReference type="Proteomes" id="UP001592531">
    <property type="component" value="Unassembled WGS sequence"/>
</dbReference>
<dbReference type="InterPro" id="IPR046373">
    <property type="entry name" value="Acyl-CoA_Oxase/DH_mid-dom_sf"/>
</dbReference>
<proteinExistence type="inferred from homology"/>
<dbReference type="PANTHER" id="PTHR43884:SF20">
    <property type="entry name" value="ACYL-COA DEHYDROGENASE FADE28"/>
    <property type="match status" value="1"/>
</dbReference>
<keyword evidence="3" id="KW-0285">Flavoprotein</keyword>
<dbReference type="Gene3D" id="1.20.140.10">
    <property type="entry name" value="Butyryl-CoA Dehydrogenase, subunit A, domain 3"/>
    <property type="match status" value="1"/>
</dbReference>
<dbReference type="InterPro" id="IPR009075">
    <property type="entry name" value="AcylCo_DH/oxidase_C"/>
</dbReference>
<dbReference type="Pfam" id="PF02771">
    <property type="entry name" value="Acyl-CoA_dh_N"/>
    <property type="match status" value="1"/>
</dbReference>
<keyword evidence="4" id="KW-0274">FAD</keyword>
<name>A0ABV6VNJ0_9ACTN</name>
<feature type="region of interest" description="Disordered" evidence="6">
    <location>
        <begin position="145"/>
        <end position="174"/>
    </location>
</feature>
<dbReference type="InterPro" id="IPR037069">
    <property type="entry name" value="AcylCoA_DH/ox_N_sf"/>
</dbReference>
<dbReference type="EMBL" id="JBHFAB010000001">
    <property type="protein sequence ID" value="MFC1415268.1"/>
    <property type="molecule type" value="Genomic_DNA"/>
</dbReference>
<dbReference type="EC" id="1.-.-.-" evidence="9"/>
<dbReference type="InterPro" id="IPR013786">
    <property type="entry name" value="AcylCoA_DH/ox_N"/>
</dbReference>
<feature type="domain" description="Acyl-CoA dehydrogenase/oxidase C-terminal" evidence="7">
    <location>
        <begin position="283"/>
        <end position="431"/>
    </location>
</feature>
<evidence type="ECO:0000256" key="2">
    <source>
        <dbReference type="ARBA" id="ARBA00009347"/>
    </source>
</evidence>
<evidence type="ECO:0000259" key="8">
    <source>
        <dbReference type="Pfam" id="PF02771"/>
    </source>
</evidence>
<dbReference type="InterPro" id="IPR036250">
    <property type="entry name" value="AcylCo_DH-like_C"/>
</dbReference>
<protein>
    <submittedName>
        <fullName evidence="9">Acyl-CoA dehydrogenase family protein</fullName>
        <ecNumber evidence="9">1.-.-.-</ecNumber>
    </submittedName>
</protein>
<dbReference type="SUPFAM" id="SSF47203">
    <property type="entry name" value="Acyl-CoA dehydrogenase C-terminal domain-like"/>
    <property type="match status" value="1"/>
</dbReference>
<evidence type="ECO:0000256" key="1">
    <source>
        <dbReference type="ARBA" id="ARBA00001974"/>
    </source>
</evidence>
<feature type="domain" description="Acyl-CoA dehydrogenase/oxidase N-terminal" evidence="8">
    <location>
        <begin position="6"/>
        <end position="119"/>
    </location>
</feature>
<dbReference type="GO" id="GO:0016491">
    <property type="term" value="F:oxidoreductase activity"/>
    <property type="evidence" value="ECO:0007669"/>
    <property type="project" value="UniProtKB-KW"/>
</dbReference>
<comment type="cofactor">
    <cofactor evidence="1">
        <name>FAD</name>
        <dbReference type="ChEBI" id="CHEBI:57692"/>
    </cofactor>
</comment>
<comment type="caution">
    <text evidence="9">The sequence shown here is derived from an EMBL/GenBank/DDBJ whole genome shotgun (WGS) entry which is preliminary data.</text>
</comment>
<dbReference type="RefSeq" id="WP_380530673.1">
    <property type="nucleotide sequence ID" value="NZ_JBHFAB010000001.1"/>
</dbReference>
<evidence type="ECO:0000313" key="9">
    <source>
        <dbReference type="EMBL" id="MFC1415268.1"/>
    </source>
</evidence>
<accession>A0ABV6VNJ0</accession>
<dbReference type="Gene3D" id="1.10.540.10">
    <property type="entry name" value="Acyl-CoA dehydrogenase/oxidase, N-terminal domain"/>
    <property type="match status" value="1"/>
</dbReference>
<gene>
    <name evidence="9" type="ORF">ACEZDE_01215</name>
</gene>
<dbReference type="InterPro" id="IPR009100">
    <property type="entry name" value="AcylCoA_DH/oxidase_NM_dom_sf"/>
</dbReference>
<reference evidence="9 10" key="1">
    <citation type="submission" date="2024-09" db="EMBL/GenBank/DDBJ databases">
        <authorList>
            <person name="Lee S.D."/>
        </authorList>
    </citation>
    <scope>NUCLEOTIDE SEQUENCE [LARGE SCALE GENOMIC DNA]</scope>
    <source>
        <strain evidence="9 10">N8-3</strain>
    </source>
</reference>
<dbReference type="Gene3D" id="2.40.110.10">
    <property type="entry name" value="Butyryl-CoA Dehydrogenase, subunit A, domain 2"/>
    <property type="match status" value="1"/>
</dbReference>
<comment type="similarity">
    <text evidence="2">Belongs to the acyl-CoA dehydrogenase family.</text>
</comment>
<evidence type="ECO:0000256" key="5">
    <source>
        <dbReference type="ARBA" id="ARBA00023002"/>
    </source>
</evidence>
<evidence type="ECO:0000313" key="10">
    <source>
        <dbReference type="Proteomes" id="UP001592531"/>
    </source>
</evidence>
<sequence length="440" mass="44258">MDPALTPEQDAVRRTLREALAKSCGIEEVRAAAAGAQGYDPALWRLFADQLGLPGLTLPVQHGGTGLGPVELALACEETGRALLPSPLLASSVLAAALIAAHGTDEQRATLLPALASGERTAALVLAAPPALALGLVPRRPPGLPNGTVAGGGRAGGIQARPGPAGDGAGDTAGGDGAAGAGGAGAGLGGGWLVYGGAGQVLDGARADLLVVAAHTGGFPRSRTSLFLVQGDAPQVSRSRLAAMDATRAPARVELRDAPAVPLGDPVRDAAPALAEAGLLAGVAVAAEAVGAADQCLARTVEYVQVRKQYGRAIGSFQAVQHRLADVYVAVETARSAVYYAAWTLAQRGIDGAAGDGPGEAGEAGEVWTAVPLALAHALDALRTAAAEAIQLHGGIAITWEHDAHLYFKRAAADELLFGPPHLLRTLAAERARLFASARG</sequence>
<keyword evidence="10" id="KW-1185">Reference proteome</keyword>
<feature type="compositionally biased region" description="Gly residues" evidence="6">
    <location>
        <begin position="165"/>
        <end position="174"/>
    </location>
</feature>
<organism evidence="9 10">
    <name type="scientific">Streptacidiphilus cavernicola</name>
    <dbReference type="NCBI Taxonomy" id="3342716"/>
    <lineage>
        <taxon>Bacteria</taxon>
        <taxon>Bacillati</taxon>
        <taxon>Actinomycetota</taxon>
        <taxon>Actinomycetes</taxon>
        <taxon>Kitasatosporales</taxon>
        <taxon>Streptomycetaceae</taxon>
        <taxon>Streptacidiphilus</taxon>
    </lineage>
</organism>